<organism evidence="12 13">
    <name type="scientific">Flavobacterium aciduliphilum</name>
    <dbReference type="NCBI Taxonomy" id="1101402"/>
    <lineage>
        <taxon>Bacteria</taxon>
        <taxon>Pseudomonadati</taxon>
        <taxon>Bacteroidota</taxon>
        <taxon>Flavobacteriia</taxon>
        <taxon>Flavobacteriales</taxon>
        <taxon>Flavobacteriaceae</taxon>
        <taxon>Flavobacterium</taxon>
    </lineage>
</organism>
<dbReference type="PANTHER" id="PTHR30414">
    <property type="entry name" value="MINICONDUCTANCE MECHANOSENSITIVE CHANNEL YBDG"/>
    <property type="match status" value="1"/>
</dbReference>
<dbReference type="PANTHER" id="PTHR30414:SF0">
    <property type="entry name" value="MINICONDUCTANCE MECHANOSENSITIVE CHANNEL YBDG"/>
    <property type="match status" value="1"/>
</dbReference>
<dbReference type="GO" id="GO:0008381">
    <property type="term" value="F:mechanosensitive monoatomic ion channel activity"/>
    <property type="evidence" value="ECO:0007669"/>
    <property type="project" value="InterPro"/>
</dbReference>
<evidence type="ECO:0000259" key="11">
    <source>
        <dbReference type="Pfam" id="PF00924"/>
    </source>
</evidence>
<sequence length="418" mass="48421">MHNFLEKLFGWCYLILQKIHFGDTLSSYLSLLVNLIVLCICAFIIFVFFRTILVSLFTLIAKKTKTNFDDLLVSNNTARYIAYLIPFLFIYKSVPVILEHYVYWEAMFGKVVGVYIILLSLWIIRSVLNAIKDYLKDVPKFSDKPIDSYIQVIMIVLWIYGVGIIISKIFDIDKSTLLGTLGAISAIVILIFRDTILGFVASVQVSLNDMVRIGDWITFDKYGADGDVIEINLATVKVRNFDNTTTTIPTYSLISDSFRNWRGMLDSDGRRIKRHILVKSNSVRFLTDSELENLKKIQLIAEYIETKQHEITKYNQTHHIDKSELINGRNMTNFGLFRKYITSYLEHHAGLNKNMTLLCRQLQPTAQGIPLEIYCFSKDQRFIPYEYIMADIFDHVIASISYFDLELYEMPSNKNLEN</sequence>
<comment type="subcellular location">
    <subcellularLocation>
        <location evidence="1">Cell inner membrane</location>
        <topology evidence="1">Multi-pass membrane protein</topology>
    </subcellularLocation>
</comment>
<reference evidence="12 13" key="1">
    <citation type="submission" date="2018-06" db="EMBL/GenBank/DDBJ databases">
        <title>Genomic Encyclopedia of Archaeal and Bacterial Type Strains, Phase II (KMG-II): from individual species to whole genera.</title>
        <authorList>
            <person name="Goeker M."/>
        </authorList>
    </citation>
    <scope>NUCLEOTIDE SEQUENCE [LARGE SCALE GENOMIC DNA]</scope>
    <source>
        <strain evidence="12 13">DSM 25663</strain>
    </source>
</reference>
<evidence type="ECO:0000256" key="8">
    <source>
        <dbReference type="ARBA" id="ARBA00093630"/>
    </source>
</evidence>
<feature type="transmembrane region" description="Helical" evidence="10">
    <location>
        <begin position="176"/>
        <end position="192"/>
    </location>
</feature>
<dbReference type="Gene3D" id="2.30.30.60">
    <property type="match status" value="1"/>
</dbReference>
<comment type="caution">
    <text evidence="12">The sequence shown here is derived from an EMBL/GenBank/DDBJ whole genome shotgun (WGS) entry which is preliminary data.</text>
</comment>
<dbReference type="AlphaFoldDB" id="A0A328Y9V2"/>
<dbReference type="InterPro" id="IPR006685">
    <property type="entry name" value="MscS_channel_2nd"/>
</dbReference>
<keyword evidence="13" id="KW-1185">Reference proteome</keyword>
<dbReference type="OrthoDB" id="9775207at2"/>
<dbReference type="InterPro" id="IPR030192">
    <property type="entry name" value="YbdG"/>
</dbReference>
<dbReference type="EMBL" id="QLSZ01000010">
    <property type="protein sequence ID" value="RAR70699.1"/>
    <property type="molecule type" value="Genomic_DNA"/>
</dbReference>
<keyword evidence="4 10" id="KW-0812">Transmembrane</keyword>
<dbReference type="SUPFAM" id="SSF50182">
    <property type="entry name" value="Sm-like ribonucleoproteins"/>
    <property type="match status" value="1"/>
</dbReference>
<evidence type="ECO:0000313" key="12">
    <source>
        <dbReference type="EMBL" id="RAR70699.1"/>
    </source>
</evidence>
<accession>A0A328Y9V2</accession>
<dbReference type="InterPro" id="IPR010920">
    <property type="entry name" value="LSM_dom_sf"/>
</dbReference>
<evidence type="ECO:0000256" key="9">
    <source>
        <dbReference type="ARBA" id="ARBA00093659"/>
    </source>
</evidence>
<feature type="transmembrane region" description="Helical" evidence="10">
    <location>
        <begin position="80"/>
        <end position="101"/>
    </location>
</feature>
<keyword evidence="7 10" id="KW-0472">Membrane</keyword>
<keyword evidence="6" id="KW-0346">Stress response</keyword>
<feature type="transmembrane region" description="Helical" evidence="10">
    <location>
        <begin position="107"/>
        <end position="128"/>
    </location>
</feature>
<evidence type="ECO:0000256" key="1">
    <source>
        <dbReference type="ARBA" id="ARBA00004429"/>
    </source>
</evidence>
<evidence type="ECO:0000256" key="4">
    <source>
        <dbReference type="ARBA" id="ARBA00022692"/>
    </source>
</evidence>
<evidence type="ECO:0000256" key="2">
    <source>
        <dbReference type="ARBA" id="ARBA00022475"/>
    </source>
</evidence>
<protein>
    <recommendedName>
        <fullName evidence="8">Mechanosensing system component YbdG</fullName>
    </recommendedName>
    <alternativeName>
        <fullName evidence="9">Mechanosensitive channel homolog YbdG</fullName>
    </alternativeName>
</protein>
<feature type="transmembrane region" description="Helical" evidence="10">
    <location>
        <begin position="149"/>
        <end position="170"/>
    </location>
</feature>
<dbReference type="GO" id="GO:0005886">
    <property type="term" value="C:plasma membrane"/>
    <property type="evidence" value="ECO:0007669"/>
    <property type="project" value="UniProtKB-SubCell"/>
</dbReference>
<keyword evidence="5 10" id="KW-1133">Transmembrane helix</keyword>
<evidence type="ECO:0000256" key="7">
    <source>
        <dbReference type="ARBA" id="ARBA00023136"/>
    </source>
</evidence>
<dbReference type="Pfam" id="PF00924">
    <property type="entry name" value="MS_channel_2nd"/>
    <property type="match status" value="1"/>
</dbReference>
<dbReference type="InterPro" id="IPR023408">
    <property type="entry name" value="MscS_beta-dom_sf"/>
</dbReference>
<evidence type="ECO:0000256" key="5">
    <source>
        <dbReference type="ARBA" id="ARBA00022989"/>
    </source>
</evidence>
<evidence type="ECO:0000313" key="13">
    <source>
        <dbReference type="Proteomes" id="UP000248840"/>
    </source>
</evidence>
<keyword evidence="2" id="KW-1003">Cell membrane</keyword>
<evidence type="ECO:0000256" key="6">
    <source>
        <dbReference type="ARBA" id="ARBA00023016"/>
    </source>
</evidence>
<dbReference type="RefSeq" id="WP_112113819.1">
    <property type="nucleotide sequence ID" value="NZ_QLSZ01000010.1"/>
</dbReference>
<evidence type="ECO:0000256" key="3">
    <source>
        <dbReference type="ARBA" id="ARBA00022519"/>
    </source>
</evidence>
<gene>
    <name evidence="12" type="ORF">CLV55_110100</name>
</gene>
<dbReference type="FunFam" id="2.30.30.60:FF:000002">
    <property type="entry name" value="Mechanosensitive ion channel family protein"/>
    <property type="match status" value="1"/>
</dbReference>
<feature type="transmembrane region" description="Helical" evidence="10">
    <location>
        <begin position="31"/>
        <end position="59"/>
    </location>
</feature>
<name>A0A328Y9V2_9FLAO</name>
<keyword evidence="3" id="KW-0997">Cell inner membrane</keyword>
<proteinExistence type="predicted"/>
<dbReference type="Proteomes" id="UP000248840">
    <property type="component" value="Unassembled WGS sequence"/>
</dbReference>
<evidence type="ECO:0000256" key="10">
    <source>
        <dbReference type="SAM" id="Phobius"/>
    </source>
</evidence>
<dbReference type="GO" id="GO:0071470">
    <property type="term" value="P:cellular response to osmotic stress"/>
    <property type="evidence" value="ECO:0007669"/>
    <property type="project" value="InterPro"/>
</dbReference>
<feature type="domain" description="Mechanosensitive ion channel MscS" evidence="11">
    <location>
        <begin position="194"/>
        <end position="262"/>
    </location>
</feature>